<reference evidence="2 3" key="1">
    <citation type="submission" date="2016-10" db="EMBL/GenBank/DDBJ databases">
        <authorList>
            <person name="de Groot N.N."/>
        </authorList>
    </citation>
    <scope>NUCLEOTIDE SEQUENCE [LARGE SCALE GENOMIC DNA]</scope>
    <source>
        <strain evidence="2 3">DSM 20678</strain>
    </source>
</reference>
<dbReference type="AlphaFoldDB" id="A0A1I5WBI5"/>
<dbReference type="InterPro" id="IPR000551">
    <property type="entry name" value="MerR-type_HTH_dom"/>
</dbReference>
<proteinExistence type="predicted"/>
<dbReference type="PROSITE" id="PS50937">
    <property type="entry name" value="HTH_MERR_2"/>
    <property type="match status" value="1"/>
</dbReference>
<evidence type="ECO:0000259" key="1">
    <source>
        <dbReference type="PROSITE" id="PS50937"/>
    </source>
</evidence>
<dbReference type="EMBL" id="FOXR01000015">
    <property type="protein sequence ID" value="SFQ16676.1"/>
    <property type="molecule type" value="Genomic_DNA"/>
</dbReference>
<evidence type="ECO:0000313" key="2">
    <source>
        <dbReference type="EMBL" id="SFQ16676.1"/>
    </source>
</evidence>
<dbReference type="OrthoDB" id="9814833at2"/>
<organism evidence="2 3">
    <name type="scientific">Caldicoprobacter faecalis</name>
    <dbReference type="NCBI Taxonomy" id="937334"/>
    <lineage>
        <taxon>Bacteria</taxon>
        <taxon>Bacillati</taxon>
        <taxon>Bacillota</taxon>
        <taxon>Clostridia</taxon>
        <taxon>Caldicoprobacterales</taxon>
        <taxon>Caldicoprobacteraceae</taxon>
        <taxon>Caldicoprobacter</taxon>
    </lineage>
</organism>
<sequence>MEYTVHELAKLAGITPRTLRYYDEIGLLKPARIKMIEMYVDDERFTAYYDKIAPGCAAFLRDAMRIYTGIKDYN</sequence>
<dbReference type="SMART" id="SM00422">
    <property type="entry name" value="HTH_MERR"/>
    <property type="match status" value="1"/>
</dbReference>
<dbReference type="Proteomes" id="UP000198577">
    <property type="component" value="Unassembled WGS sequence"/>
</dbReference>
<dbReference type="Pfam" id="PF00376">
    <property type="entry name" value="MerR"/>
    <property type="match status" value="1"/>
</dbReference>
<dbReference type="STRING" id="937334.SAMN05444406_11523"/>
<name>A0A1I5WBI5_9FIRM</name>
<accession>A0A1I5WBI5</accession>
<dbReference type="Gene3D" id="1.10.490.50">
    <property type="entry name" value="Antibiotic binding domain of TipA-like multidrug resistance regulators"/>
    <property type="match status" value="1"/>
</dbReference>
<keyword evidence="3" id="KW-1185">Reference proteome</keyword>
<dbReference type="Pfam" id="PF07739">
    <property type="entry name" value="TipAS"/>
    <property type="match status" value="1"/>
</dbReference>
<dbReference type="SUPFAM" id="SSF46955">
    <property type="entry name" value="Putative DNA-binding domain"/>
    <property type="match status" value="1"/>
</dbReference>
<evidence type="ECO:0000313" key="3">
    <source>
        <dbReference type="Proteomes" id="UP000198577"/>
    </source>
</evidence>
<dbReference type="InterPro" id="IPR012925">
    <property type="entry name" value="TipAS_dom"/>
</dbReference>
<dbReference type="SUPFAM" id="SSF89082">
    <property type="entry name" value="Antibiotic binding domain of TipA-like multidrug resistance regulators"/>
    <property type="match status" value="1"/>
</dbReference>
<gene>
    <name evidence="2" type="ORF">SAMN05444406_11523</name>
</gene>
<dbReference type="GO" id="GO:0006355">
    <property type="term" value="P:regulation of DNA-templated transcription"/>
    <property type="evidence" value="ECO:0007669"/>
    <property type="project" value="InterPro"/>
</dbReference>
<dbReference type="InterPro" id="IPR036244">
    <property type="entry name" value="TipA-like_antibiotic-bd"/>
</dbReference>
<dbReference type="InterPro" id="IPR009061">
    <property type="entry name" value="DNA-bd_dom_put_sf"/>
</dbReference>
<dbReference type="GO" id="GO:0003677">
    <property type="term" value="F:DNA binding"/>
    <property type="evidence" value="ECO:0007669"/>
    <property type="project" value="InterPro"/>
</dbReference>
<protein>
    <submittedName>
        <fullName evidence="2">MerR family regulatory protein</fullName>
    </submittedName>
</protein>
<feature type="domain" description="HTH merR-type" evidence="1">
    <location>
        <begin position="1"/>
        <end position="32"/>
    </location>
</feature>